<dbReference type="RefSeq" id="WP_042625022.1">
    <property type="nucleotide sequence ID" value="NZ_BSTO01000009.1"/>
</dbReference>
<accession>A0A0B6S2T3</accession>
<proteinExistence type="predicted"/>
<dbReference type="Pfam" id="PF13302">
    <property type="entry name" value="Acetyltransf_3"/>
    <property type="match status" value="1"/>
</dbReference>
<evidence type="ECO:0000313" key="2">
    <source>
        <dbReference type="EMBL" id="AJK46546.1"/>
    </source>
</evidence>
<reference evidence="2 3" key="2">
    <citation type="journal article" date="2016" name="Appl. Microbiol. Biotechnol.">
        <title>Mutations improving production and secretion of extracellular lipase by Burkholderia glumae PG1.</title>
        <authorList>
            <person name="Knapp A."/>
            <person name="Voget S."/>
            <person name="Gao R."/>
            <person name="Zaburannyi N."/>
            <person name="Krysciak D."/>
            <person name="Breuer M."/>
            <person name="Hauer B."/>
            <person name="Streit W.R."/>
            <person name="Muller R."/>
            <person name="Daniel R."/>
            <person name="Jaeger K.E."/>
        </authorList>
    </citation>
    <scope>NUCLEOTIDE SEQUENCE [LARGE SCALE GENOMIC DNA]</scope>
    <source>
        <strain evidence="2 3">PG1</strain>
    </source>
</reference>
<dbReference type="GO" id="GO:0016747">
    <property type="term" value="F:acyltransferase activity, transferring groups other than amino-acyl groups"/>
    <property type="evidence" value="ECO:0007669"/>
    <property type="project" value="InterPro"/>
</dbReference>
<evidence type="ECO:0000259" key="1">
    <source>
        <dbReference type="PROSITE" id="PS51186"/>
    </source>
</evidence>
<feature type="domain" description="N-acetyltransferase" evidence="1">
    <location>
        <begin position="18"/>
        <end position="184"/>
    </location>
</feature>
<organism evidence="2 3">
    <name type="scientific">Burkholderia plantarii</name>
    <dbReference type="NCBI Taxonomy" id="41899"/>
    <lineage>
        <taxon>Bacteria</taxon>
        <taxon>Pseudomonadati</taxon>
        <taxon>Pseudomonadota</taxon>
        <taxon>Betaproteobacteria</taxon>
        <taxon>Burkholderiales</taxon>
        <taxon>Burkholderiaceae</taxon>
        <taxon>Burkholderia</taxon>
    </lineage>
</organism>
<dbReference type="PANTHER" id="PTHR43610:SF1">
    <property type="entry name" value="N-ACETYLTRANSFERASE DOMAIN-CONTAINING PROTEIN"/>
    <property type="match status" value="1"/>
</dbReference>
<evidence type="ECO:0000313" key="3">
    <source>
        <dbReference type="Proteomes" id="UP000031838"/>
    </source>
</evidence>
<dbReference type="AlphaFoldDB" id="A0A0B6S2T3"/>
<dbReference type="SUPFAM" id="SSF55729">
    <property type="entry name" value="Acyl-CoA N-acyltransferases (Nat)"/>
    <property type="match status" value="1"/>
</dbReference>
<dbReference type="HOGENOM" id="CLU_013985_1_0_4"/>
<keyword evidence="2" id="KW-0808">Transferase</keyword>
<dbReference type="EMBL" id="CP002580">
    <property type="protein sequence ID" value="AJK46546.1"/>
    <property type="molecule type" value="Genomic_DNA"/>
</dbReference>
<dbReference type="Proteomes" id="UP000031838">
    <property type="component" value="Chromosome 1"/>
</dbReference>
<name>A0A0B6S2T3_BURPL</name>
<dbReference type="KEGG" id="bpla:bpln_1g18890"/>
<dbReference type="KEGG" id="bgp:BGL_1c20370"/>
<keyword evidence="3" id="KW-1185">Reference proteome</keyword>
<dbReference type="PANTHER" id="PTHR43610">
    <property type="entry name" value="BLL6696 PROTEIN"/>
    <property type="match status" value="1"/>
</dbReference>
<dbReference type="Gene3D" id="3.40.630.30">
    <property type="match status" value="1"/>
</dbReference>
<gene>
    <name evidence="2" type="ORF">BGL_1c20370</name>
</gene>
<protein>
    <submittedName>
        <fullName evidence="2">Putative GCN5-like N-acetyltransferase</fullName>
    </submittedName>
</protein>
<dbReference type="PROSITE" id="PS51186">
    <property type="entry name" value="GNAT"/>
    <property type="match status" value="1"/>
</dbReference>
<sequence>MTWNIPAILNTTLENEVVTLRRIGLDDKDGFARIAYDPESWTYMVSVVQDEPSLVAFLERAIADSLAGTRVVFAIIDRKSGQFAGTSAFGNLAAADRRLEIGWSWLGKPYRGTAVNRAAKGLLLDYAFGELGCERVEFKTDVLNERARAGLRGIGATEEGVLRSFNFMPSGRRRDAIYYSILKSEWPDVRATRFR</sequence>
<dbReference type="InterPro" id="IPR000182">
    <property type="entry name" value="GNAT_dom"/>
</dbReference>
<dbReference type="OrthoDB" id="5295305at2"/>
<reference evidence="3" key="1">
    <citation type="submission" date="2011-03" db="EMBL/GenBank/DDBJ databases">
        <authorList>
            <person name="Voget S."/>
            <person name="Streit W.R."/>
            <person name="Jaeger K.E."/>
            <person name="Daniel R."/>
        </authorList>
    </citation>
    <scope>NUCLEOTIDE SEQUENCE [LARGE SCALE GENOMIC DNA]</scope>
    <source>
        <strain evidence="3">PG1</strain>
    </source>
</reference>
<dbReference type="InterPro" id="IPR016181">
    <property type="entry name" value="Acyl_CoA_acyltransferase"/>
</dbReference>